<dbReference type="OrthoDB" id="5273213at2759"/>
<feature type="domain" description="CAP-Gly" evidence="3">
    <location>
        <begin position="20"/>
        <end position="66"/>
    </location>
</feature>
<evidence type="ECO:0000256" key="2">
    <source>
        <dbReference type="ARBA" id="ARBA00022737"/>
    </source>
</evidence>
<dbReference type="AlphaFoldDB" id="A0A0D1Z0P8"/>
<evidence type="ECO:0000256" key="1">
    <source>
        <dbReference type="ARBA" id="ARBA00022614"/>
    </source>
</evidence>
<dbReference type="Proteomes" id="UP000053259">
    <property type="component" value="Unassembled WGS sequence"/>
</dbReference>
<dbReference type="PANTHER" id="PTHR46652:SF3">
    <property type="entry name" value="LEUCINE-RICH REPEAT-CONTAINING PROTEIN 9"/>
    <property type="match status" value="1"/>
</dbReference>
<dbReference type="HOGENOM" id="CLU_017716_5_0_1"/>
<keyword evidence="5" id="KW-1185">Reference proteome</keyword>
<dbReference type="SUPFAM" id="SSF74924">
    <property type="entry name" value="Cap-Gly domain"/>
    <property type="match status" value="1"/>
</dbReference>
<dbReference type="FunCoup" id="A0A0D1Z0P8">
    <property type="interactions" value="632"/>
</dbReference>
<keyword evidence="1" id="KW-0433">Leucine-rich repeat</keyword>
<evidence type="ECO:0000259" key="3">
    <source>
        <dbReference type="PROSITE" id="PS50245"/>
    </source>
</evidence>
<accession>A0A0D1Z0P8</accession>
<proteinExistence type="predicted"/>
<dbReference type="Gene3D" id="3.80.10.10">
    <property type="entry name" value="Ribonuclease Inhibitor"/>
    <property type="match status" value="2"/>
</dbReference>
<dbReference type="PANTHER" id="PTHR46652">
    <property type="entry name" value="LEUCINE-RICH REPEAT AND IQ DOMAIN-CONTAINING PROTEIN 1-RELATED"/>
    <property type="match status" value="1"/>
</dbReference>
<dbReference type="InterPro" id="IPR036859">
    <property type="entry name" value="CAP-Gly_dom_sf"/>
</dbReference>
<dbReference type="SUPFAM" id="SSF52058">
    <property type="entry name" value="L domain-like"/>
    <property type="match status" value="1"/>
</dbReference>
<dbReference type="PROSITE" id="PS50245">
    <property type="entry name" value="CAP_GLY_2"/>
    <property type="match status" value="1"/>
</dbReference>
<sequence>MHVGQRVSYGGELCTVRYIGEVEGTKGEWVGVEWDDPTRGKHNGEVGNKRYFECLSKEPKAASFVRPTRPADNERTFIEALRFKYASEHTKISFQIGQSPSVPKPIHFGTKEAEEVGFDKVAKKLADLHELRIVLLDGLCVRHAVSSQLLEAWKSPPPERGRPRVGTEIRDVCPSIRELDLSRNLFGSFHEVAAICEQLEHLKILRLDGNRFGQVRISSTEQDHFRLIFARVESLSLESTLLSWAEVNSIITCFPSLKTLSFSSNEMIALDKSVQLASAPSLSTIKLESNKFNSLSDIAPLSQLPSLRQVVVKNNNISSVDTAEASAFVPGVTDLDVSFNSITSWKFVDDLGRFFPDLTSLRISHNPLYANLHTPTGRELTADDGYMLTIARLPNLKVLNFSTVTEKDRLNAESYYLSLIVQELSLAPESEAETIKSSHPRWGELCAEYGEPVIKRTQDHVDPRSLAARLLNLEVELSEEAAAVFNCDQSSRVAIRNIPKRFNIYSVLGIVSERFGQPYVTPGLSLSLITDDWEEVNKERVRRTVRLVPETRGIGTFVEEKNGHVRVEYKKVTIDNQDYRHPVELPL</sequence>
<dbReference type="SMART" id="SM01052">
    <property type="entry name" value="CAP_GLY"/>
    <property type="match status" value="1"/>
</dbReference>
<gene>
    <name evidence="4" type="ORF">PV09_02964</name>
</gene>
<dbReference type="Gene3D" id="2.30.30.190">
    <property type="entry name" value="CAP Gly-rich-like domain"/>
    <property type="match status" value="1"/>
</dbReference>
<dbReference type="VEuPathDB" id="FungiDB:PV09_02964"/>
<dbReference type="Pfam" id="PF01302">
    <property type="entry name" value="CAP_GLY"/>
    <property type="match status" value="1"/>
</dbReference>
<dbReference type="EMBL" id="KN847535">
    <property type="protein sequence ID" value="KIW06532.1"/>
    <property type="molecule type" value="Genomic_DNA"/>
</dbReference>
<dbReference type="InterPro" id="IPR050836">
    <property type="entry name" value="SDS22/Internalin_LRR"/>
</dbReference>
<dbReference type="GeneID" id="27310937"/>
<protein>
    <recommendedName>
        <fullName evidence="3">CAP-Gly domain-containing protein</fullName>
    </recommendedName>
</protein>
<reference evidence="4 5" key="1">
    <citation type="submission" date="2015-01" db="EMBL/GenBank/DDBJ databases">
        <title>The Genome Sequence of Ochroconis gallopava CBS43764.</title>
        <authorList>
            <consortium name="The Broad Institute Genomics Platform"/>
            <person name="Cuomo C."/>
            <person name="de Hoog S."/>
            <person name="Gorbushina A."/>
            <person name="Stielow B."/>
            <person name="Teixiera M."/>
            <person name="Abouelleil A."/>
            <person name="Chapman S.B."/>
            <person name="Priest M."/>
            <person name="Young S.K."/>
            <person name="Wortman J."/>
            <person name="Nusbaum C."/>
            <person name="Birren B."/>
        </authorList>
    </citation>
    <scope>NUCLEOTIDE SEQUENCE [LARGE SCALE GENOMIC DNA]</scope>
    <source>
        <strain evidence="4 5">CBS 43764</strain>
    </source>
</reference>
<dbReference type="InterPro" id="IPR032675">
    <property type="entry name" value="LRR_dom_sf"/>
</dbReference>
<name>A0A0D1Z0P8_9PEZI</name>
<evidence type="ECO:0000313" key="4">
    <source>
        <dbReference type="EMBL" id="KIW06532.1"/>
    </source>
</evidence>
<dbReference type="InterPro" id="IPR000938">
    <property type="entry name" value="CAP-Gly_domain"/>
</dbReference>
<dbReference type="RefSeq" id="XP_016216401.1">
    <property type="nucleotide sequence ID" value="XM_016356095.1"/>
</dbReference>
<keyword evidence="2" id="KW-0677">Repeat</keyword>
<dbReference type="STRING" id="253628.A0A0D1Z0P8"/>
<evidence type="ECO:0000313" key="5">
    <source>
        <dbReference type="Proteomes" id="UP000053259"/>
    </source>
</evidence>
<organism evidence="4 5">
    <name type="scientific">Verruconis gallopava</name>
    <dbReference type="NCBI Taxonomy" id="253628"/>
    <lineage>
        <taxon>Eukaryota</taxon>
        <taxon>Fungi</taxon>
        <taxon>Dikarya</taxon>
        <taxon>Ascomycota</taxon>
        <taxon>Pezizomycotina</taxon>
        <taxon>Dothideomycetes</taxon>
        <taxon>Pleosporomycetidae</taxon>
        <taxon>Venturiales</taxon>
        <taxon>Sympoventuriaceae</taxon>
        <taxon>Verruconis</taxon>
    </lineage>
</organism>
<dbReference type="InParanoid" id="A0A0D1Z0P8"/>